<keyword evidence="1" id="KW-0732">Signal</keyword>
<dbReference type="EMBL" id="MCOG01000031">
    <property type="protein sequence ID" value="ORY74019.1"/>
    <property type="molecule type" value="Genomic_DNA"/>
</dbReference>
<dbReference type="Proteomes" id="UP000193920">
    <property type="component" value="Unassembled WGS sequence"/>
</dbReference>
<evidence type="ECO:0008006" key="4">
    <source>
        <dbReference type="Google" id="ProtNLM"/>
    </source>
</evidence>
<accession>A0A1Y2ER48</accession>
<evidence type="ECO:0000313" key="3">
    <source>
        <dbReference type="Proteomes" id="UP000193920"/>
    </source>
</evidence>
<name>A0A1Y2ER48_9FUNG</name>
<evidence type="ECO:0000256" key="1">
    <source>
        <dbReference type="SAM" id="SignalP"/>
    </source>
</evidence>
<feature type="signal peptide" evidence="1">
    <location>
        <begin position="1"/>
        <end position="20"/>
    </location>
</feature>
<keyword evidence="3" id="KW-1185">Reference proteome</keyword>
<dbReference type="OrthoDB" id="2251794at2759"/>
<dbReference type="AlphaFoldDB" id="A0A1Y2ER48"/>
<gene>
    <name evidence="2" type="ORF">LY90DRAFT_699462</name>
</gene>
<reference evidence="2 3" key="1">
    <citation type="submission" date="2016-08" db="EMBL/GenBank/DDBJ databases">
        <title>A Parts List for Fungal Cellulosomes Revealed by Comparative Genomics.</title>
        <authorList>
            <consortium name="DOE Joint Genome Institute"/>
            <person name="Haitjema C.H."/>
            <person name="Gilmore S.P."/>
            <person name="Henske J.K."/>
            <person name="Solomon K.V."/>
            <person name="De Groot R."/>
            <person name="Kuo A."/>
            <person name="Mondo S.J."/>
            <person name="Salamov A.A."/>
            <person name="Labutti K."/>
            <person name="Zhao Z."/>
            <person name="Chiniquy J."/>
            <person name="Barry K."/>
            <person name="Brewer H.M."/>
            <person name="Purvine S.O."/>
            <person name="Wright A.T."/>
            <person name="Boxma B."/>
            <person name="Van Alen T."/>
            <person name="Hackstein J.H."/>
            <person name="Baker S.E."/>
            <person name="Grigoriev I.V."/>
            <person name="O'Malley M.A."/>
        </authorList>
    </citation>
    <scope>NUCLEOTIDE SEQUENCE [LARGE SCALE GENOMIC DNA]</scope>
    <source>
        <strain evidence="2 3">G1</strain>
    </source>
</reference>
<proteinExistence type="predicted"/>
<comment type="caution">
    <text evidence="2">The sequence shown here is derived from an EMBL/GenBank/DDBJ whole genome shotgun (WGS) entry which is preliminary data.</text>
</comment>
<organism evidence="2 3">
    <name type="scientific">Neocallimastix californiae</name>
    <dbReference type="NCBI Taxonomy" id="1754190"/>
    <lineage>
        <taxon>Eukaryota</taxon>
        <taxon>Fungi</taxon>
        <taxon>Fungi incertae sedis</taxon>
        <taxon>Chytridiomycota</taxon>
        <taxon>Chytridiomycota incertae sedis</taxon>
        <taxon>Neocallimastigomycetes</taxon>
        <taxon>Neocallimastigales</taxon>
        <taxon>Neocallimastigaceae</taxon>
        <taxon>Neocallimastix</taxon>
    </lineage>
</organism>
<feature type="chain" id="PRO_5012688851" description="Peptidase C39-like domain-containing protein" evidence="1">
    <location>
        <begin position="21"/>
        <end position="1245"/>
    </location>
</feature>
<evidence type="ECO:0000313" key="2">
    <source>
        <dbReference type="EMBL" id="ORY74019.1"/>
    </source>
</evidence>
<protein>
    <recommendedName>
        <fullName evidence="4">Peptidase C39-like domain-containing protein</fullName>
    </recommendedName>
</protein>
<sequence>MHINTRFVLSLLAAIPTVFAVNGKCANGRNGICIATGTCSNYGGRTSNGNCPRDGNNIKCCENISCNVNGESGSCMFANECSGTTYSGKCPGGSDFKCCIKKNPNAGVGTSCSDGNRHGTCINTNSSGCNGDLVSGKCPGAANIKCCLPHDLSGVGKSCSNGSRSGTCINTNSSGCNGDLVSGKCPGASFVKCCLPHDLSGVGKSCSDGSKSGTCINTNSSGCNGNLVSGKCPGASFVKCCIPPGPDLSGVGKSCTSGSRSGTCINTSTNNCNGDLVTGKCPGDAMVKCCLPHDLSGVGKSCSDGSRSGTCINTNTGRCNGNLVSGKCPGASFVKCCLPSEDLSGVGKSCSDGSRSGTCINTKTNSCSGDLISGKCPGSTNVKCCLPPAVGTKCKNNKGVSGTCIDTNATKCNGSLASGLCPGGNNVKCCLEGSIKETGVGEKCKSDQGLEGTCININTTKCGGSLITGKCPGGNNVKCCIGDGTGVGKVCSSGGRSGTCINTNANKCDGELVSGLCPGANNIKCCLKSSGNDQVGVGKSCSSGTRSGICINTNTNKCNDGEIVSGLCPGGNNVKCCLNKNDSKGVGTRCSDGNANGTCIDVNSSQCSSGNIVTGKCPGGNNVKCCLDAPLTNESGVGTKCNYGGKSGICIDVDKTQCKSSNVISGRCPGPNNVRCCLEVEEPEQPEEPLNNDDDYVIGQHCSDGSKNGVCINYKSSRCPSDHILSDLCPGSDNIQCCMLEEGQDITLSNEDDSNAIGAECSIEDLSGICINLNTSSCHIENIYYGLCPGGDAIQCCVTKKEEPPSDIGKTCSSRGINGICIDTNETPCKTYNVDFNACSGGDNIGCCLDEEGKPEPEEGVGAKCSKNGVNGTCIDINQTLCPTYNIAYGECPGNDNVQCCLEKEEETPETSEIPKDPETVVGLKCSSQGINGICIDTNETPCKTYNVDFNACSGGDNIGCCLDEEEKPEPEEGVGAKCSKDGVNGTCIDINQTLCPTYNVAYGECLGNDNVQCCLEEEEEIPETSENTEIGVGEKCSRNGVSGTCIDISQTRCETYNVAYNICSSGNVQCCLDEPSEETQYNKIILDASLLKQANYPNEFTTGCTISKEGSCITSITMALNQIHSLNYTPYDVAKKMNFFGCDADYSSYSDLDFVNIYQPDLSVILESLVNGNSVPYCGLSGGHERWVTVYGYTGDYDYNSLKSSDFLIYDPETNKTTLRELLKSNEPFIALIYNYYYYINNDY</sequence>